<evidence type="ECO:0000256" key="7">
    <source>
        <dbReference type="ARBA" id="ARBA00023146"/>
    </source>
</evidence>
<dbReference type="CDD" id="cd07961">
    <property type="entry name" value="Anticodon_Ia_Ile_ABEc"/>
    <property type="match status" value="1"/>
</dbReference>
<comment type="similarity">
    <text evidence="1 10">Belongs to the class-I aminoacyl-tRNA synthetase family.</text>
</comment>
<evidence type="ECO:0000256" key="6">
    <source>
        <dbReference type="ARBA" id="ARBA00022917"/>
    </source>
</evidence>
<feature type="domain" description="Aminoacyl-tRNA synthetase class Ia" evidence="12">
    <location>
        <begin position="19"/>
        <end position="646"/>
    </location>
</feature>
<feature type="domain" description="Methionyl/Valyl/Leucyl/Isoleucyl-tRNA synthetase anticodon-binding" evidence="13">
    <location>
        <begin position="702"/>
        <end position="881"/>
    </location>
</feature>
<dbReference type="SUPFAM" id="SSF52374">
    <property type="entry name" value="Nucleotidylyl transferase"/>
    <property type="match status" value="1"/>
</dbReference>
<evidence type="ECO:0000256" key="3">
    <source>
        <dbReference type="ARBA" id="ARBA00022598"/>
    </source>
</evidence>
<evidence type="ECO:0000259" key="13">
    <source>
        <dbReference type="Pfam" id="PF08264"/>
    </source>
</evidence>
<name>A0ABR4Q8E7_9CEST</name>
<keyword evidence="3 10" id="KW-0436">Ligase</keyword>
<evidence type="ECO:0000259" key="12">
    <source>
        <dbReference type="Pfam" id="PF00133"/>
    </source>
</evidence>
<evidence type="ECO:0000256" key="1">
    <source>
        <dbReference type="ARBA" id="ARBA00005594"/>
    </source>
</evidence>
<comment type="catalytic activity">
    <reaction evidence="9">
        <text>tRNA(Ile) + L-isoleucine + ATP = L-isoleucyl-tRNA(Ile) + AMP + diphosphate</text>
        <dbReference type="Rhea" id="RHEA:11060"/>
        <dbReference type="Rhea" id="RHEA-COMP:9666"/>
        <dbReference type="Rhea" id="RHEA-COMP:9695"/>
        <dbReference type="ChEBI" id="CHEBI:30616"/>
        <dbReference type="ChEBI" id="CHEBI:33019"/>
        <dbReference type="ChEBI" id="CHEBI:58045"/>
        <dbReference type="ChEBI" id="CHEBI:78442"/>
        <dbReference type="ChEBI" id="CHEBI:78528"/>
        <dbReference type="ChEBI" id="CHEBI:456215"/>
        <dbReference type="EC" id="6.1.1.5"/>
    </reaction>
</comment>
<dbReference type="InterPro" id="IPR002300">
    <property type="entry name" value="aa-tRNA-synth_Ia"/>
</dbReference>
<keyword evidence="6 10" id="KW-0648">Protein biosynthesis</keyword>
<dbReference type="Gene3D" id="3.40.50.620">
    <property type="entry name" value="HUPs"/>
    <property type="match status" value="2"/>
</dbReference>
<gene>
    <name evidence="14" type="ORF">TcWFU_010253</name>
</gene>
<organism evidence="14 15">
    <name type="scientific">Taenia crassiceps</name>
    <dbReference type="NCBI Taxonomy" id="6207"/>
    <lineage>
        <taxon>Eukaryota</taxon>
        <taxon>Metazoa</taxon>
        <taxon>Spiralia</taxon>
        <taxon>Lophotrochozoa</taxon>
        <taxon>Platyhelminthes</taxon>
        <taxon>Cestoda</taxon>
        <taxon>Eucestoda</taxon>
        <taxon>Cyclophyllidea</taxon>
        <taxon>Taeniidae</taxon>
        <taxon>Taenia</taxon>
    </lineage>
</organism>
<evidence type="ECO:0000256" key="4">
    <source>
        <dbReference type="ARBA" id="ARBA00022741"/>
    </source>
</evidence>
<dbReference type="Pfam" id="PF19302">
    <property type="entry name" value="DUF5915"/>
    <property type="match status" value="1"/>
</dbReference>
<dbReference type="InterPro" id="IPR013155">
    <property type="entry name" value="M/V/L/I-tRNA-synth_anticd-bd"/>
</dbReference>
<dbReference type="Pfam" id="PF08264">
    <property type="entry name" value="Anticodon_1"/>
    <property type="match status" value="1"/>
</dbReference>
<dbReference type="PANTHER" id="PTHR42780">
    <property type="entry name" value="SOLEUCYL-TRNA SYNTHETASE"/>
    <property type="match status" value="1"/>
</dbReference>
<evidence type="ECO:0000256" key="5">
    <source>
        <dbReference type="ARBA" id="ARBA00022840"/>
    </source>
</evidence>
<evidence type="ECO:0000256" key="11">
    <source>
        <dbReference type="SAM" id="MobiDB-lite"/>
    </source>
</evidence>
<keyword evidence="15" id="KW-1185">Reference proteome</keyword>
<dbReference type="SUPFAM" id="SSF47323">
    <property type="entry name" value="Anticodon-binding domain of a subclass of class I aminoacyl-tRNA synthetases"/>
    <property type="match status" value="1"/>
</dbReference>
<dbReference type="PROSITE" id="PS00178">
    <property type="entry name" value="AA_TRNA_LIGASE_I"/>
    <property type="match status" value="1"/>
</dbReference>
<keyword evidence="7 10" id="KW-0030">Aminoacyl-tRNA synthetase</keyword>
<accession>A0ABR4Q8E7</accession>
<dbReference type="PANTHER" id="PTHR42780:SF1">
    <property type="entry name" value="ISOLEUCINE--TRNA LIGASE, CYTOPLASMIC"/>
    <property type="match status" value="1"/>
</dbReference>
<dbReference type="InterPro" id="IPR009008">
    <property type="entry name" value="Val/Leu/Ile-tRNA-synth_edit"/>
</dbReference>
<dbReference type="PRINTS" id="PR00984">
    <property type="entry name" value="TRNASYNTHILE"/>
</dbReference>
<keyword evidence="4 10" id="KW-0547">Nucleotide-binding</keyword>
<sequence length="1496" mass="167280">MSRDDLPPSLNFSEEEEKILQFHNEIEAFKTSCKLSAKRPPFTFYDGPPFATGLPHYGHILAGTIKDVVTRFAYSEGYHVERHFGWDCHGLPVEYEVDKLNNISGPQDVEAMGVAAYNDKCREIVMRYSSQWRSVVQRIGRWIDFDEDYRTMYPTYMESVWWVFKQLYEKGLVYRGVKVMPFSTACSTPLSNFEAGLNYKDVQDPAIVVSFPVEGPGGNASTASVELLAWTTTPWTLPSNLALCVNPEKDYVKIKDKNRNRVFIIMECRLEWFYKKEEDYEILERMKGDKLVGLRYKPLFDYFFKLKESLGAFRVVGDAYVTEETGTGVVHQAPYFGEDDFRVCLREGIVTKEMAPVCPVDASGRFTAEVVDFAGQYVKDADRSICQHLKHIGRLVHQSTLQHSYPFCWRSDTPLLYKAVPTWFVRVECLVERLLANSSATYWVPEFIKEKRFANWLRDARDWAISRNRYWGTPIPLWVSEDFEEVVCIGSLDELERLSGQRVSDLHKEFVDPIIIPSRMGKGELHRISEVFDCWFESGSMPYAQVHYPFENVERFKSGFPAEFVAEGVDQTRGWFYTLFVLSTALFGQPPFKNLIVNGIVLASDGQKMSKRQKNYPDPCRIVNQYGADALRLYLINSPVVRAQSLRFSESGVRDVLKDVFIPWYNAFRFLMKSGIEPWEWAHGTTFRVRPEEWPMSRNLMDRWILSFTQSLLFFVRTELRAYRLYTVVPRLVCFIEQLVNWYIRMNRRRLKGEAPTDIEVATDAEEDWYGALHTLVKVFFQLIFVMAPFAPFFTEFIYQRLKSKLDFSKFPLEGLSDVESSAVGADGAPASVHYLVGVSAESKGIDEALEARVAWMQAAVELGRSIRTRHDLPLKAPLRAAVVIHPLAEAREAVTALASYVTEELNVRSLTVTDDKATYQVRLRARLNPVLGARLRARLRPLAAAVAALPQSSLEAYLTTGEMTVEGELLSGDDVTVDYVVGDGANAENNNVKAKRPKGKSKENGEAPPLEVSEGPEYKADADGKGLLVLLDVRADPELEEERVARELINRIQRARKKGNLVPEDTIQVVISTISEILPRILSSHAALIDATVKQPIVCCTTEDAALTIATTAVQARGERLGSMVVSDATTIPPDDLVVIIFHRLSATKDVAGCGTTAVSKPRVPGATGEQLITGVMELLDVIRGAFGWRLAANLRLMHSGAELTCDSTCEDTRCPMADVEAPSHSSPPLLLPLLSSSTSSSSSPRVLPSLLHCSLRTTHCEVRDGDVIDDKRATSQLTQMAISSKSNANTNTYTNPNYNCNCNCHCKCNSQSVVTPIVRPGGETLPPHERRVTNHFRGAIGPILLAAFATRSGEEEERRGKGRAGQGRAGQGGEGRAGEDGLSKVDTCDTCGHAAGLFNEAAHPTTHQTHGCVTQSQPRHPPNAAASQLMNLPVRKWLHFIELSELRLSNPPHCGLVTADEEDAVATATAAAAAVEEEVEEEERLSAVHSVLRS</sequence>
<evidence type="ECO:0000256" key="8">
    <source>
        <dbReference type="ARBA" id="ARBA00032665"/>
    </source>
</evidence>
<keyword evidence="5 10" id="KW-0067">ATP-binding</keyword>
<dbReference type="GO" id="GO:0016874">
    <property type="term" value="F:ligase activity"/>
    <property type="evidence" value="ECO:0007669"/>
    <property type="project" value="UniProtKB-KW"/>
</dbReference>
<reference evidence="14 15" key="1">
    <citation type="journal article" date="2022" name="Front. Cell. Infect. Microbiol.">
        <title>The Genomes of Two Strains of Taenia crassiceps the Animal Model for the Study of Human Cysticercosis.</title>
        <authorList>
            <person name="Bobes R.J."/>
            <person name="Estrada K."/>
            <person name="Rios-Valencia D.G."/>
            <person name="Calderon-Gallegos A."/>
            <person name="de la Torre P."/>
            <person name="Carrero J.C."/>
            <person name="Sanchez-Flores A."/>
            <person name="Laclette J.P."/>
        </authorList>
    </citation>
    <scope>NUCLEOTIDE SEQUENCE [LARGE SCALE GENOMIC DNA]</scope>
    <source>
        <strain evidence="14">WFUcys</strain>
    </source>
</reference>
<protein>
    <recommendedName>
        <fullName evidence="2">isoleucine--tRNA ligase</fullName>
        <ecNumber evidence="2">6.1.1.5</ecNumber>
    </recommendedName>
    <alternativeName>
        <fullName evidence="8">Isoleucyl-tRNA synthetase</fullName>
    </alternativeName>
</protein>
<evidence type="ECO:0000256" key="9">
    <source>
        <dbReference type="ARBA" id="ARBA00048359"/>
    </source>
</evidence>
<dbReference type="Gene3D" id="1.10.730.10">
    <property type="entry name" value="Isoleucyl-tRNA Synthetase, Domain 1"/>
    <property type="match status" value="1"/>
</dbReference>
<dbReference type="Proteomes" id="UP001651158">
    <property type="component" value="Unassembled WGS sequence"/>
</dbReference>
<evidence type="ECO:0000256" key="2">
    <source>
        <dbReference type="ARBA" id="ARBA00013165"/>
    </source>
</evidence>
<dbReference type="InterPro" id="IPR033709">
    <property type="entry name" value="Anticodon_Ile_ABEc"/>
</dbReference>
<feature type="region of interest" description="Disordered" evidence="11">
    <location>
        <begin position="1352"/>
        <end position="1384"/>
    </location>
</feature>
<dbReference type="NCBIfam" id="TIGR00392">
    <property type="entry name" value="ileS"/>
    <property type="match status" value="1"/>
</dbReference>
<dbReference type="Pfam" id="PF00133">
    <property type="entry name" value="tRNA-synt_1"/>
    <property type="match status" value="1"/>
</dbReference>
<dbReference type="InterPro" id="IPR001412">
    <property type="entry name" value="aa-tRNA-synth_I_CS"/>
</dbReference>
<evidence type="ECO:0000313" key="15">
    <source>
        <dbReference type="Proteomes" id="UP001651158"/>
    </source>
</evidence>
<feature type="region of interest" description="Disordered" evidence="11">
    <location>
        <begin position="988"/>
        <end position="1018"/>
    </location>
</feature>
<dbReference type="EC" id="6.1.1.5" evidence="2"/>
<dbReference type="EMBL" id="JAKROA010000007">
    <property type="protein sequence ID" value="KAL5105978.1"/>
    <property type="molecule type" value="Genomic_DNA"/>
</dbReference>
<dbReference type="InterPro" id="IPR023586">
    <property type="entry name" value="Ile-tRNA-ligase_type2"/>
</dbReference>
<proteinExistence type="inferred from homology"/>
<dbReference type="InterPro" id="IPR014729">
    <property type="entry name" value="Rossmann-like_a/b/a_fold"/>
</dbReference>
<dbReference type="SUPFAM" id="SSF50677">
    <property type="entry name" value="ValRS/IleRS/LeuRS editing domain"/>
    <property type="match status" value="1"/>
</dbReference>
<evidence type="ECO:0000313" key="14">
    <source>
        <dbReference type="EMBL" id="KAL5105978.1"/>
    </source>
</evidence>
<feature type="compositionally biased region" description="Gly residues" evidence="11">
    <location>
        <begin position="1365"/>
        <end position="1377"/>
    </location>
</feature>
<dbReference type="CDD" id="cd00818">
    <property type="entry name" value="IleRS_core"/>
    <property type="match status" value="1"/>
</dbReference>
<dbReference type="InterPro" id="IPR009080">
    <property type="entry name" value="tRNAsynth_Ia_anticodon-bd"/>
</dbReference>
<dbReference type="InterPro" id="IPR002301">
    <property type="entry name" value="Ile-tRNA-ligase"/>
</dbReference>
<comment type="caution">
    <text evidence="14">The sequence shown here is derived from an EMBL/GenBank/DDBJ whole genome shotgun (WGS) entry which is preliminary data.</text>
</comment>
<evidence type="ECO:0000256" key="10">
    <source>
        <dbReference type="RuleBase" id="RU363035"/>
    </source>
</evidence>